<feature type="domain" description="SPW repeat-containing integral membrane" evidence="2">
    <location>
        <begin position="8"/>
        <end position="100"/>
    </location>
</feature>
<keyword evidence="1" id="KW-1133">Transmembrane helix</keyword>
<reference evidence="4" key="1">
    <citation type="journal article" date="2019" name="Int. J. Syst. Evol. Microbiol.">
        <title>The Global Catalogue of Microorganisms (GCM) 10K type strain sequencing project: providing services to taxonomists for standard genome sequencing and annotation.</title>
        <authorList>
            <consortium name="The Broad Institute Genomics Platform"/>
            <consortium name="The Broad Institute Genome Sequencing Center for Infectious Disease"/>
            <person name="Wu L."/>
            <person name="Ma J."/>
        </authorList>
    </citation>
    <scope>NUCLEOTIDE SEQUENCE [LARGE SCALE GENOMIC DNA]</scope>
    <source>
        <strain evidence="4">JCM 18123</strain>
    </source>
</reference>
<dbReference type="RefSeq" id="WP_345559483.1">
    <property type="nucleotide sequence ID" value="NZ_BAABIK010000056.1"/>
</dbReference>
<dbReference type="InterPro" id="IPR005530">
    <property type="entry name" value="SPW"/>
</dbReference>
<proteinExistence type="predicted"/>
<organism evidence="3 4">
    <name type="scientific">Streptomonospora halophila</name>
    <dbReference type="NCBI Taxonomy" id="427369"/>
    <lineage>
        <taxon>Bacteria</taxon>
        <taxon>Bacillati</taxon>
        <taxon>Actinomycetota</taxon>
        <taxon>Actinomycetes</taxon>
        <taxon>Streptosporangiales</taxon>
        <taxon>Nocardiopsidaceae</taxon>
        <taxon>Streptomonospora</taxon>
    </lineage>
</organism>
<gene>
    <name evidence="3" type="ORF">GCM10023224_50930</name>
</gene>
<keyword evidence="4" id="KW-1185">Reference proteome</keyword>
<evidence type="ECO:0000313" key="3">
    <source>
        <dbReference type="EMBL" id="GAA4958737.1"/>
    </source>
</evidence>
<feature type="transmembrane region" description="Helical" evidence="1">
    <location>
        <begin position="56"/>
        <end position="77"/>
    </location>
</feature>
<dbReference type="EMBL" id="BAABIK010000056">
    <property type="protein sequence ID" value="GAA4958737.1"/>
    <property type="molecule type" value="Genomic_DNA"/>
</dbReference>
<evidence type="ECO:0000259" key="2">
    <source>
        <dbReference type="Pfam" id="PF03779"/>
    </source>
</evidence>
<feature type="transmembrane region" description="Helical" evidence="1">
    <location>
        <begin position="31"/>
        <end position="49"/>
    </location>
</feature>
<evidence type="ECO:0000313" key="4">
    <source>
        <dbReference type="Proteomes" id="UP001499993"/>
    </source>
</evidence>
<evidence type="ECO:0000256" key="1">
    <source>
        <dbReference type="SAM" id="Phobius"/>
    </source>
</evidence>
<feature type="transmembrane region" description="Helical" evidence="1">
    <location>
        <begin position="83"/>
        <end position="104"/>
    </location>
</feature>
<sequence>MRGTRRLADWAALVAGCVVVVSYAWHGMLGLAMATLFLVGILMVFLACLSVIHPELFVTEIALAVTGLFLITTPWLLSFTGNAPASWTAWVCGGIAVVVGVVTLPDATAMYRRIVPPQPASRRPTS</sequence>
<comment type="caution">
    <text evidence="3">The sequence shown here is derived from an EMBL/GenBank/DDBJ whole genome shotgun (WGS) entry which is preliminary data.</text>
</comment>
<dbReference type="Proteomes" id="UP001499993">
    <property type="component" value="Unassembled WGS sequence"/>
</dbReference>
<keyword evidence="1" id="KW-0812">Transmembrane</keyword>
<accession>A0ABP9H302</accession>
<name>A0ABP9H302_9ACTN</name>
<keyword evidence="1" id="KW-0472">Membrane</keyword>
<protein>
    <submittedName>
        <fullName evidence="3">SPW repeat protein</fullName>
    </submittedName>
</protein>
<dbReference type="Pfam" id="PF03779">
    <property type="entry name" value="SPW"/>
    <property type="match status" value="1"/>
</dbReference>
<feature type="transmembrane region" description="Helical" evidence="1">
    <location>
        <begin position="7"/>
        <end position="25"/>
    </location>
</feature>